<gene>
    <name evidence="11" type="ORF">Ami3637_07665</name>
</gene>
<evidence type="ECO:0000256" key="1">
    <source>
        <dbReference type="ARBA" id="ARBA00004651"/>
    </source>
</evidence>
<name>A0A6P1MJT7_9FIRM</name>
<feature type="transmembrane region" description="Helical" evidence="9">
    <location>
        <begin position="37"/>
        <end position="54"/>
    </location>
</feature>
<dbReference type="EMBL" id="CP047591">
    <property type="protein sequence ID" value="QHI72298.1"/>
    <property type="molecule type" value="Genomic_DNA"/>
</dbReference>
<evidence type="ECO:0000256" key="8">
    <source>
        <dbReference type="ARBA" id="ARBA00038435"/>
    </source>
</evidence>
<dbReference type="Pfam" id="PF03553">
    <property type="entry name" value="Na_H_antiporter"/>
    <property type="match status" value="1"/>
</dbReference>
<keyword evidence="12" id="KW-1185">Reference proteome</keyword>
<sequence length="473" mass="50530">MDSPNKTVPFGVAITNIFIILCCVGIGGALYKAPLDMSFLLAIILMGLILILVCKYKAKELLEYFFDGGRKAVDIMVLLMGIGALIGAWIVGGIVPTLIFYGLKFISPAFFLLTGFLLLCALSFFIGSAFATAGTVGVALMGIGAGMGFPPALTAGMVLSGSIFGNKLSPFADSSNLCVVATGVNLLDHIKSMCYTVIPIFVASAAVYAYLGISYNDATLDPTHVVLFMDTLQKYFVINPFLLLVPIATIVLIVKKVPPVIALLLTTIVGGIVALAVQGFNISTVASSISGGFSIQTGVANVDDLLNRGGIYSMLDVVELVFFLMGGGEILQRTGTTTAIMNKLHMIIRGKKSLIMTNLFAGLMVDGLTGSQYLSIILPGEMFKEQYKKFGVKLTVLSRTLEDSGTIFSYLLPWSNNAVAMGGILGVAITESYIYTYQLWFTPILAIICAVTGYAVWTEDNTEEPMLEEERGA</sequence>
<evidence type="ECO:0000256" key="6">
    <source>
        <dbReference type="ARBA" id="ARBA00022989"/>
    </source>
</evidence>
<accession>A0A6P1MJT7</accession>
<feature type="transmembrane region" description="Helical" evidence="9">
    <location>
        <begin position="109"/>
        <end position="131"/>
    </location>
</feature>
<keyword evidence="2" id="KW-0813">Transport</keyword>
<comment type="subcellular location">
    <subcellularLocation>
        <location evidence="1">Cell membrane</location>
        <topology evidence="1">Multi-pass membrane protein</topology>
    </subcellularLocation>
</comment>
<comment type="similarity">
    <text evidence="8">Belongs to the NhaC Na(+)/H(+) (TC 2.A.35) antiporter family.</text>
</comment>
<dbReference type="AlphaFoldDB" id="A0A6P1MJT7"/>
<feature type="transmembrane region" description="Helical" evidence="9">
    <location>
        <begin position="138"/>
        <end position="164"/>
    </location>
</feature>
<evidence type="ECO:0000256" key="5">
    <source>
        <dbReference type="ARBA" id="ARBA00022692"/>
    </source>
</evidence>
<protein>
    <submittedName>
        <fullName evidence="11">Na+/H+ antiporter NhaC</fullName>
    </submittedName>
</protein>
<organism evidence="11 12">
    <name type="scientific">Aminipila terrae</name>
    <dbReference type="NCBI Taxonomy" id="2697030"/>
    <lineage>
        <taxon>Bacteria</taxon>
        <taxon>Bacillati</taxon>
        <taxon>Bacillota</taxon>
        <taxon>Clostridia</taxon>
        <taxon>Peptostreptococcales</taxon>
        <taxon>Anaerovoracaceae</taxon>
        <taxon>Aminipila</taxon>
    </lineage>
</organism>
<dbReference type="InterPro" id="IPR052180">
    <property type="entry name" value="NhaC_Na-H+_Antiporter"/>
</dbReference>
<feature type="transmembrane region" description="Helical" evidence="9">
    <location>
        <begin position="235"/>
        <end position="254"/>
    </location>
</feature>
<proteinExistence type="inferred from homology"/>
<evidence type="ECO:0000256" key="4">
    <source>
        <dbReference type="ARBA" id="ARBA00022475"/>
    </source>
</evidence>
<dbReference type="KEGG" id="amic:Ami3637_07665"/>
<feature type="domain" description="Na+/H+ antiporter NhaC-like C-terminal" evidence="10">
    <location>
        <begin position="163"/>
        <end position="453"/>
    </location>
</feature>
<keyword evidence="7 9" id="KW-0472">Membrane</keyword>
<dbReference type="GO" id="GO:0015297">
    <property type="term" value="F:antiporter activity"/>
    <property type="evidence" value="ECO:0007669"/>
    <property type="project" value="UniProtKB-KW"/>
</dbReference>
<keyword evidence="3" id="KW-0050">Antiport</keyword>
<dbReference type="RefSeq" id="WP_162362067.1">
    <property type="nucleotide sequence ID" value="NZ_CP047591.1"/>
</dbReference>
<feature type="transmembrane region" description="Helical" evidence="9">
    <location>
        <begin position="407"/>
        <end position="427"/>
    </location>
</feature>
<evidence type="ECO:0000256" key="7">
    <source>
        <dbReference type="ARBA" id="ARBA00023136"/>
    </source>
</evidence>
<keyword evidence="6 9" id="KW-1133">Transmembrane helix</keyword>
<evidence type="ECO:0000256" key="2">
    <source>
        <dbReference type="ARBA" id="ARBA00022448"/>
    </source>
</evidence>
<feature type="transmembrane region" description="Helical" evidence="9">
    <location>
        <begin position="75"/>
        <end position="103"/>
    </location>
</feature>
<reference evidence="11 12" key="1">
    <citation type="submission" date="2020-01" db="EMBL/GenBank/DDBJ databases">
        <title>Genomic analysis of Aminipila sp. CBA3637.</title>
        <authorList>
            <person name="Kim Y.B."/>
            <person name="Roh S.W."/>
        </authorList>
    </citation>
    <scope>NUCLEOTIDE SEQUENCE [LARGE SCALE GENOMIC DNA]</scope>
    <source>
        <strain evidence="11 12">CBA3637</strain>
    </source>
</reference>
<dbReference type="GO" id="GO:0005886">
    <property type="term" value="C:plasma membrane"/>
    <property type="evidence" value="ECO:0007669"/>
    <property type="project" value="UniProtKB-SubCell"/>
</dbReference>
<dbReference type="Proteomes" id="UP000463883">
    <property type="component" value="Chromosome"/>
</dbReference>
<evidence type="ECO:0000313" key="12">
    <source>
        <dbReference type="Proteomes" id="UP000463883"/>
    </source>
</evidence>
<feature type="transmembrane region" description="Helical" evidence="9">
    <location>
        <begin position="439"/>
        <end position="457"/>
    </location>
</feature>
<feature type="transmembrane region" description="Helical" evidence="9">
    <location>
        <begin position="353"/>
        <end position="374"/>
    </location>
</feature>
<dbReference type="InterPro" id="IPR018461">
    <property type="entry name" value="Na/H_Antiport_NhaC-like_C"/>
</dbReference>
<feature type="transmembrane region" description="Helical" evidence="9">
    <location>
        <begin position="311"/>
        <end position="332"/>
    </location>
</feature>
<feature type="transmembrane region" description="Helical" evidence="9">
    <location>
        <begin position="261"/>
        <end position="280"/>
    </location>
</feature>
<dbReference type="PANTHER" id="PTHR33451:SF3">
    <property type="entry name" value="MALATE-2H(+)_NA(+)-LACTATE ANTIPORTER"/>
    <property type="match status" value="1"/>
</dbReference>
<evidence type="ECO:0000256" key="9">
    <source>
        <dbReference type="SAM" id="Phobius"/>
    </source>
</evidence>
<evidence type="ECO:0000259" key="10">
    <source>
        <dbReference type="Pfam" id="PF03553"/>
    </source>
</evidence>
<evidence type="ECO:0000313" key="11">
    <source>
        <dbReference type="EMBL" id="QHI72298.1"/>
    </source>
</evidence>
<feature type="transmembrane region" description="Helical" evidence="9">
    <location>
        <begin position="12"/>
        <end position="31"/>
    </location>
</feature>
<feature type="transmembrane region" description="Helical" evidence="9">
    <location>
        <begin position="170"/>
        <end position="187"/>
    </location>
</feature>
<dbReference type="PANTHER" id="PTHR33451">
    <property type="entry name" value="MALATE-2H(+)/NA(+)-LACTATE ANTIPORTER"/>
    <property type="match status" value="1"/>
</dbReference>
<keyword evidence="4" id="KW-1003">Cell membrane</keyword>
<keyword evidence="5 9" id="KW-0812">Transmembrane</keyword>
<feature type="transmembrane region" description="Helical" evidence="9">
    <location>
        <begin position="194"/>
        <end position="215"/>
    </location>
</feature>
<evidence type="ECO:0000256" key="3">
    <source>
        <dbReference type="ARBA" id="ARBA00022449"/>
    </source>
</evidence>